<dbReference type="Gene3D" id="3.30.70.250">
    <property type="entry name" value="Malonyl-CoA ACP transacylase, ACP-binding"/>
    <property type="match status" value="1"/>
</dbReference>
<feature type="active site" evidence="5">
    <location>
        <position position="197"/>
    </location>
</feature>
<evidence type="ECO:0000256" key="1">
    <source>
        <dbReference type="ARBA" id="ARBA00022679"/>
    </source>
</evidence>
<keyword evidence="2 4" id="KW-0012">Acyltransferase</keyword>
<evidence type="ECO:0000256" key="5">
    <source>
        <dbReference type="PIRSR" id="PIRSR000446-1"/>
    </source>
</evidence>
<dbReference type="NCBIfam" id="TIGR00128">
    <property type="entry name" value="fabD"/>
    <property type="match status" value="1"/>
</dbReference>
<organism evidence="7 8">
    <name type="scientific">Natranaerovirga hydrolytica</name>
    <dbReference type="NCBI Taxonomy" id="680378"/>
    <lineage>
        <taxon>Bacteria</taxon>
        <taxon>Bacillati</taxon>
        <taxon>Bacillota</taxon>
        <taxon>Clostridia</taxon>
        <taxon>Lachnospirales</taxon>
        <taxon>Natranaerovirgaceae</taxon>
        <taxon>Natranaerovirga</taxon>
    </lineage>
</organism>
<evidence type="ECO:0000259" key="6">
    <source>
        <dbReference type="SMART" id="SM00827"/>
    </source>
</evidence>
<dbReference type="EMBL" id="SMGQ01000019">
    <property type="protein sequence ID" value="TCK86742.1"/>
    <property type="molecule type" value="Genomic_DNA"/>
</dbReference>
<dbReference type="InterPro" id="IPR016036">
    <property type="entry name" value="Malonyl_transacylase_ACP-bd"/>
</dbReference>
<dbReference type="InterPro" id="IPR001227">
    <property type="entry name" value="Ac_transferase_dom_sf"/>
</dbReference>
<dbReference type="InterPro" id="IPR016035">
    <property type="entry name" value="Acyl_Trfase/lysoPLipase"/>
</dbReference>
<dbReference type="InterPro" id="IPR014043">
    <property type="entry name" value="Acyl_transferase_dom"/>
</dbReference>
<dbReference type="PIRSF" id="PIRSF000446">
    <property type="entry name" value="Mct"/>
    <property type="match status" value="1"/>
</dbReference>
<dbReference type="SMART" id="SM00827">
    <property type="entry name" value="PKS_AT"/>
    <property type="match status" value="1"/>
</dbReference>
<keyword evidence="8" id="KW-1185">Reference proteome</keyword>
<dbReference type="SUPFAM" id="SSF55048">
    <property type="entry name" value="Probable ACP-binding domain of malonyl-CoA ACP transacylase"/>
    <property type="match status" value="1"/>
</dbReference>
<dbReference type="SUPFAM" id="SSF52151">
    <property type="entry name" value="FabD/lysophospholipase-like"/>
    <property type="match status" value="1"/>
</dbReference>
<feature type="active site" evidence="5">
    <location>
        <position position="90"/>
    </location>
</feature>
<name>A0A4R1M622_9FIRM</name>
<evidence type="ECO:0000256" key="3">
    <source>
        <dbReference type="ARBA" id="ARBA00048462"/>
    </source>
</evidence>
<gene>
    <name evidence="7" type="ORF">EDC19_2796</name>
</gene>
<dbReference type="PANTHER" id="PTHR42681:SF1">
    <property type="entry name" value="MALONYL-COA-ACYL CARRIER PROTEIN TRANSACYLASE, MITOCHONDRIAL"/>
    <property type="match status" value="1"/>
</dbReference>
<dbReference type="FunFam" id="3.30.70.250:FF:000001">
    <property type="entry name" value="Malonyl CoA-acyl carrier protein transacylase"/>
    <property type="match status" value="1"/>
</dbReference>
<evidence type="ECO:0000256" key="2">
    <source>
        <dbReference type="ARBA" id="ARBA00023315"/>
    </source>
</evidence>
<keyword evidence="1 4" id="KW-0808">Transferase</keyword>
<dbReference type="RefSeq" id="WP_132283450.1">
    <property type="nucleotide sequence ID" value="NZ_SMGQ01000019.1"/>
</dbReference>
<dbReference type="InterPro" id="IPR050858">
    <property type="entry name" value="Mal-CoA-ACP_Trans/PKS_FabD"/>
</dbReference>
<feature type="domain" description="Malonyl-CoA:ACP transacylase (MAT)" evidence="6">
    <location>
        <begin position="7"/>
        <end position="298"/>
    </location>
</feature>
<proteinExistence type="inferred from homology"/>
<evidence type="ECO:0000256" key="4">
    <source>
        <dbReference type="PIRNR" id="PIRNR000446"/>
    </source>
</evidence>
<dbReference type="Proteomes" id="UP000294545">
    <property type="component" value="Unassembled WGS sequence"/>
</dbReference>
<dbReference type="GO" id="GO:0006633">
    <property type="term" value="P:fatty acid biosynthetic process"/>
    <property type="evidence" value="ECO:0007669"/>
    <property type="project" value="TreeGrafter"/>
</dbReference>
<dbReference type="PANTHER" id="PTHR42681">
    <property type="entry name" value="MALONYL-COA-ACYL CARRIER PROTEIN TRANSACYLASE, MITOCHONDRIAL"/>
    <property type="match status" value="1"/>
</dbReference>
<dbReference type="AlphaFoldDB" id="A0A4R1M622"/>
<dbReference type="Gene3D" id="3.40.366.10">
    <property type="entry name" value="Malonyl-Coenzyme A Acyl Carrier Protein, domain 2"/>
    <property type="match status" value="1"/>
</dbReference>
<dbReference type="OrthoDB" id="9805460at2"/>
<comment type="catalytic activity">
    <reaction evidence="3 4">
        <text>holo-[ACP] + malonyl-CoA = malonyl-[ACP] + CoA</text>
        <dbReference type="Rhea" id="RHEA:41792"/>
        <dbReference type="Rhea" id="RHEA-COMP:9623"/>
        <dbReference type="Rhea" id="RHEA-COMP:9685"/>
        <dbReference type="ChEBI" id="CHEBI:57287"/>
        <dbReference type="ChEBI" id="CHEBI:57384"/>
        <dbReference type="ChEBI" id="CHEBI:64479"/>
        <dbReference type="ChEBI" id="CHEBI:78449"/>
        <dbReference type="EC" id="2.3.1.39"/>
    </reaction>
</comment>
<evidence type="ECO:0000313" key="7">
    <source>
        <dbReference type="EMBL" id="TCK86742.1"/>
    </source>
</evidence>
<dbReference type="InterPro" id="IPR004410">
    <property type="entry name" value="Malonyl_CoA-ACP_transAc_FabD"/>
</dbReference>
<comment type="caution">
    <text evidence="7">The sequence shown here is derived from an EMBL/GenBank/DDBJ whole genome shotgun (WGS) entry which is preliminary data.</text>
</comment>
<protein>
    <recommendedName>
        <fullName evidence="4">Malonyl CoA-acyl carrier protein transacylase</fullName>
        <ecNumber evidence="4">2.3.1.39</ecNumber>
    </recommendedName>
</protein>
<accession>A0A4R1M622</accession>
<dbReference type="GO" id="GO:0005829">
    <property type="term" value="C:cytosol"/>
    <property type="evidence" value="ECO:0007669"/>
    <property type="project" value="TreeGrafter"/>
</dbReference>
<sequence length="307" mass="33683">MSKIAFVFPGQGAQYIQMAQSFYEANEQSKEIFDIASDALNIDMKQLCFEENDQLNITEYTQPAILTATIATLKAVEDYNIQPEVVAGLSLGEYSALVANNALTFEEAVKIVRQRGKFMQEAVPVGVGSMAAIIGLTNEKVEEICSQIEGIVELANYNCPGQIVISGEKEAIEKAVESLKANGAKRALILNVSGPFHSSLLKPAGDNLEKVLQNVSLREMTCPYIANTTAEYVEQLDSIKPLLVKQVYSSVKWEQSIKNMIENGIDTFVEIGPGKTLSSFIKKIDRKKTVINIDTMKDLEKLGGLTC</sequence>
<dbReference type="InterPro" id="IPR024925">
    <property type="entry name" value="Malonyl_CoA-ACP_transAc"/>
</dbReference>
<reference evidence="7 8" key="1">
    <citation type="submission" date="2019-03" db="EMBL/GenBank/DDBJ databases">
        <title>Genomic Encyclopedia of Type Strains, Phase IV (KMG-IV): sequencing the most valuable type-strain genomes for metagenomic binning, comparative biology and taxonomic classification.</title>
        <authorList>
            <person name="Goeker M."/>
        </authorList>
    </citation>
    <scope>NUCLEOTIDE SEQUENCE [LARGE SCALE GENOMIC DNA]</scope>
    <source>
        <strain evidence="7 8">DSM 24176</strain>
    </source>
</reference>
<dbReference type="Pfam" id="PF00698">
    <property type="entry name" value="Acyl_transf_1"/>
    <property type="match status" value="1"/>
</dbReference>
<dbReference type="EC" id="2.3.1.39" evidence="4"/>
<comment type="similarity">
    <text evidence="4">Belongs to the fabD family.</text>
</comment>
<dbReference type="GO" id="GO:0004314">
    <property type="term" value="F:[acyl-carrier-protein] S-malonyltransferase activity"/>
    <property type="evidence" value="ECO:0007669"/>
    <property type="project" value="UniProtKB-EC"/>
</dbReference>
<evidence type="ECO:0000313" key="8">
    <source>
        <dbReference type="Proteomes" id="UP000294545"/>
    </source>
</evidence>